<evidence type="ECO:0000256" key="12">
    <source>
        <dbReference type="ARBA" id="ARBA00031017"/>
    </source>
</evidence>
<feature type="transmembrane region" description="Helical" evidence="16">
    <location>
        <begin position="6"/>
        <end position="25"/>
    </location>
</feature>
<evidence type="ECO:0000256" key="16">
    <source>
        <dbReference type="SAM" id="Phobius"/>
    </source>
</evidence>
<dbReference type="EMBL" id="ML991812">
    <property type="protein sequence ID" value="KAF2232837.1"/>
    <property type="molecule type" value="Genomic_DNA"/>
</dbReference>
<evidence type="ECO:0000256" key="3">
    <source>
        <dbReference type="ARBA" id="ARBA00004991"/>
    </source>
</evidence>
<keyword evidence="7" id="KW-0328">Glycosyltransferase</keyword>
<name>A0A6A6H4K8_VIRVR</name>
<evidence type="ECO:0000256" key="9">
    <source>
        <dbReference type="ARBA" id="ARBA00022692"/>
    </source>
</evidence>
<evidence type="ECO:0000256" key="5">
    <source>
        <dbReference type="ARBA" id="ARBA00012699"/>
    </source>
</evidence>
<evidence type="ECO:0000256" key="14">
    <source>
        <dbReference type="ARBA" id="ARBA00032575"/>
    </source>
</evidence>
<feature type="region of interest" description="Disordered" evidence="15">
    <location>
        <begin position="488"/>
        <end position="507"/>
    </location>
</feature>
<comment type="subcellular location">
    <subcellularLocation>
        <location evidence="1">Membrane</location>
        <topology evidence="1">Multi-pass membrane protein</topology>
    </subcellularLocation>
</comment>
<keyword evidence="18" id="KW-1185">Reference proteome</keyword>
<evidence type="ECO:0000256" key="4">
    <source>
        <dbReference type="ARBA" id="ARBA00006739"/>
    </source>
</evidence>
<comment type="pathway">
    <text evidence="2">Lipid metabolism; sphingolipid metabolism.</text>
</comment>
<evidence type="ECO:0000256" key="13">
    <source>
        <dbReference type="ARBA" id="ARBA00031543"/>
    </source>
</evidence>
<dbReference type="Gene3D" id="3.90.550.10">
    <property type="entry name" value="Spore Coat Polysaccharide Biosynthesis Protein SpsA, Chain A"/>
    <property type="match status" value="1"/>
</dbReference>
<dbReference type="OrthoDB" id="1483400at2759"/>
<keyword evidence="8 17" id="KW-0808">Transferase</keyword>
<evidence type="ECO:0000256" key="11">
    <source>
        <dbReference type="ARBA" id="ARBA00023136"/>
    </source>
</evidence>
<dbReference type="Pfam" id="PF13506">
    <property type="entry name" value="Glyco_transf_21"/>
    <property type="match status" value="1"/>
</dbReference>
<evidence type="ECO:0000256" key="1">
    <source>
        <dbReference type="ARBA" id="ARBA00004141"/>
    </source>
</evidence>
<evidence type="ECO:0000256" key="10">
    <source>
        <dbReference type="ARBA" id="ARBA00022989"/>
    </source>
</evidence>
<dbReference type="GO" id="GO:0016020">
    <property type="term" value="C:membrane"/>
    <property type="evidence" value="ECO:0007669"/>
    <property type="project" value="UniProtKB-SubCell"/>
</dbReference>
<evidence type="ECO:0000256" key="15">
    <source>
        <dbReference type="SAM" id="MobiDB-lite"/>
    </source>
</evidence>
<dbReference type="AlphaFoldDB" id="A0A6A6H4K8"/>
<keyword evidence="10 16" id="KW-1133">Transmembrane helix</keyword>
<dbReference type="InterPro" id="IPR029044">
    <property type="entry name" value="Nucleotide-diphossugar_trans"/>
</dbReference>
<dbReference type="PANTHER" id="PTHR12726">
    <property type="entry name" value="CERAMIDE GLUCOSYLTRANSFERASE"/>
    <property type="match status" value="1"/>
</dbReference>
<evidence type="ECO:0000256" key="7">
    <source>
        <dbReference type="ARBA" id="ARBA00022676"/>
    </source>
</evidence>
<sequence length="507" mass="56740">MLTAIAASISLIWYSAVVVVCIVGYTQILRHYSAPSPSAKSLSDKPEDVPRVTIIRPVKGPEPDLYQCLAATFRQTYPGQKLEICLCVSSLADPAVPVIQQILAKFPKFDARLLVEDQDPALQDGNAEQRGLGPNPKIRNMSRAYREAKGDLIWIIDCNVWVGPGVLGRMVDTLCGYNGKKKYKFVHQLPIVVDIDSTSSQIGLGLNGPPDQYLKPEPSSILKMGGGRLEELFMASSHAKFYTAINTVLIAPCIVGKSTMFRRSHLDFLTSSGSDLPPGLDYFSVNICEDHLIGDLLWKRQVREELQGEIWGKHALVFGDLAVQPMTKMSVVDYIGRRIRWLRVRKFTVTLATLVEPGTESLLCSLCGAYTFTTIPWLHKTFGLSSSWSTFWLFWVISVTTWAAFDRTLYLKLHSGSSLGVDQSTPTFARTLDGKVRRPFRSWLLAWLGREFLAFPIWFTAFFGGVTVNWRGSRFWVGTDMKVHAISEPPEQPQSRRLTSLSKARVE</sequence>
<gene>
    <name evidence="17" type="ORF">EV356DRAFT_449446</name>
</gene>
<dbReference type="Proteomes" id="UP000800092">
    <property type="component" value="Unassembled WGS sequence"/>
</dbReference>
<accession>A0A6A6H4K8</accession>
<dbReference type="UniPathway" id="UPA00222"/>
<evidence type="ECO:0000313" key="18">
    <source>
        <dbReference type="Proteomes" id="UP000800092"/>
    </source>
</evidence>
<evidence type="ECO:0000256" key="8">
    <source>
        <dbReference type="ARBA" id="ARBA00022679"/>
    </source>
</evidence>
<evidence type="ECO:0000256" key="2">
    <source>
        <dbReference type="ARBA" id="ARBA00004760"/>
    </source>
</evidence>
<feature type="compositionally biased region" description="Polar residues" evidence="15">
    <location>
        <begin position="493"/>
        <end position="507"/>
    </location>
</feature>
<reference evidence="17" key="1">
    <citation type="journal article" date="2020" name="Stud. Mycol.">
        <title>101 Dothideomycetes genomes: a test case for predicting lifestyles and emergence of pathogens.</title>
        <authorList>
            <person name="Haridas S."/>
            <person name="Albert R."/>
            <person name="Binder M."/>
            <person name="Bloem J."/>
            <person name="Labutti K."/>
            <person name="Salamov A."/>
            <person name="Andreopoulos B."/>
            <person name="Baker S."/>
            <person name="Barry K."/>
            <person name="Bills G."/>
            <person name="Bluhm B."/>
            <person name="Cannon C."/>
            <person name="Castanera R."/>
            <person name="Culley D."/>
            <person name="Daum C."/>
            <person name="Ezra D."/>
            <person name="Gonzalez J."/>
            <person name="Henrissat B."/>
            <person name="Kuo A."/>
            <person name="Liang C."/>
            <person name="Lipzen A."/>
            <person name="Lutzoni F."/>
            <person name="Magnuson J."/>
            <person name="Mondo S."/>
            <person name="Nolan M."/>
            <person name="Ohm R."/>
            <person name="Pangilinan J."/>
            <person name="Park H.-J."/>
            <person name="Ramirez L."/>
            <person name="Alfaro M."/>
            <person name="Sun H."/>
            <person name="Tritt A."/>
            <person name="Yoshinaga Y."/>
            <person name="Zwiers L.-H."/>
            <person name="Turgeon B."/>
            <person name="Goodwin S."/>
            <person name="Spatafora J."/>
            <person name="Crous P."/>
            <person name="Grigoriev I."/>
        </authorList>
    </citation>
    <scope>NUCLEOTIDE SEQUENCE</scope>
    <source>
        <strain evidence="17">Tuck. ex Michener</strain>
    </source>
</reference>
<proteinExistence type="inferred from homology"/>
<keyword evidence="11 16" id="KW-0472">Membrane</keyword>
<protein>
    <recommendedName>
        <fullName evidence="6">Ceramide glucosyltransferase</fullName>
        <ecNumber evidence="5">2.4.1.80</ecNumber>
    </recommendedName>
    <alternativeName>
        <fullName evidence="13">Glucosylceramide synthase</fullName>
    </alternativeName>
    <alternativeName>
        <fullName evidence="14">UDP-glucose ceramide glucosyltransferase</fullName>
    </alternativeName>
    <alternativeName>
        <fullName evidence="12">UDP-glucose:N-acylsphingosine D-glucosyltransferase</fullName>
    </alternativeName>
</protein>
<dbReference type="GO" id="GO:0008120">
    <property type="term" value="F:ceramide glucosyltransferase activity"/>
    <property type="evidence" value="ECO:0007669"/>
    <property type="project" value="UniProtKB-EC"/>
</dbReference>
<dbReference type="EC" id="2.4.1.80" evidence="5"/>
<evidence type="ECO:0000256" key="6">
    <source>
        <dbReference type="ARBA" id="ARBA00019988"/>
    </source>
</evidence>
<evidence type="ECO:0000313" key="17">
    <source>
        <dbReference type="EMBL" id="KAF2232837.1"/>
    </source>
</evidence>
<dbReference type="PANTHER" id="PTHR12726:SF0">
    <property type="entry name" value="CERAMIDE GLUCOSYLTRANSFERASE"/>
    <property type="match status" value="1"/>
</dbReference>
<dbReference type="SUPFAM" id="SSF53448">
    <property type="entry name" value="Nucleotide-diphospho-sugar transferases"/>
    <property type="match status" value="1"/>
</dbReference>
<organism evidence="17 18">
    <name type="scientific">Viridothelium virens</name>
    <name type="common">Speckled blister lichen</name>
    <name type="synonym">Trypethelium virens</name>
    <dbReference type="NCBI Taxonomy" id="1048519"/>
    <lineage>
        <taxon>Eukaryota</taxon>
        <taxon>Fungi</taxon>
        <taxon>Dikarya</taxon>
        <taxon>Ascomycota</taxon>
        <taxon>Pezizomycotina</taxon>
        <taxon>Dothideomycetes</taxon>
        <taxon>Dothideomycetes incertae sedis</taxon>
        <taxon>Trypetheliales</taxon>
        <taxon>Trypetheliaceae</taxon>
        <taxon>Viridothelium</taxon>
    </lineage>
</organism>
<comment type="pathway">
    <text evidence="3">Sphingolipid metabolism.</text>
</comment>
<dbReference type="GO" id="GO:0006679">
    <property type="term" value="P:glucosylceramide biosynthetic process"/>
    <property type="evidence" value="ECO:0007669"/>
    <property type="project" value="TreeGrafter"/>
</dbReference>
<keyword evidence="9 16" id="KW-0812">Transmembrane</keyword>
<comment type="similarity">
    <text evidence="4">Belongs to the glycosyltransferase 2 family.</text>
</comment>
<dbReference type="InterPro" id="IPR025993">
    <property type="entry name" value="Ceramide_glucosylTrfase"/>
</dbReference>